<evidence type="ECO:0000256" key="6">
    <source>
        <dbReference type="ARBA" id="ARBA00023027"/>
    </source>
</evidence>
<sequence length="418" mass="46884">MSVLISASFPKSRTEFFSRPGDLTSPLWQHAQKCINHGPSLSAPNEHLEIGLCTKITPLFEVPVEELEGKTIGLYFGANCYANCEKFTPLLAKAYQNLKEQGAKFEVVFVSCDENQSSFQQFHRTMPWAAVPFADLLLKKRLNRSFSVEAIPSLIILSPAGELLHSDGGVDLIYRHGSRAFPFTPSRIRELISEEKAKHDSQTLEKLLAINGRDYVIDHGKQVRISNLAGKTIGLYFSAQWCPPSVKFTHRLASIYTSLREKHDLFEIVFVSADKDESGYSECYGEMPWIALPYNVEYTKLLSRYFDIRGIPALIIIGPDGKTVTSEGRNLINLHMEMAYPFTEEQLKLVQAKEDEDAKGYPRSLHHAGHSHALRLVSTNSGGGPYICCECEEQGLGWAYQCLPCGYEIHRKCVKEGG</sequence>
<evidence type="ECO:0000256" key="3">
    <source>
        <dbReference type="ARBA" id="ARBA00022737"/>
    </source>
</evidence>
<dbReference type="EMBL" id="JBBWWQ010000007">
    <property type="protein sequence ID" value="KAK8943173.1"/>
    <property type="molecule type" value="Genomic_DNA"/>
</dbReference>
<dbReference type="Pfam" id="PF13905">
    <property type="entry name" value="Thioredoxin_8"/>
    <property type="match status" value="2"/>
</dbReference>
<dbReference type="InterPro" id="IPR052259">
    <property type="entry name" value="Nucleoredoxin-like"/>
</dbReference>
<reference evidence="12 13" key="1">
    <citation type="journal article" date="2022" name="Nat. Plants">
        <title>Genomes of leafy and leafless Platanthera orchids illuminate the evolution of mycoheterotrophy.</title>
        <authorList>
            <person name="Li M.H."/>
            <person name="Liu K.W."/>
            <person name="Li Z."/>
            <person name="Lu H.C."/>
            <person name="Ye Q.L."/>
            <person name="Zhang D."/>
            <person name="Wang J.Y."/>
            <person name="Li Y.F."/>
            <person name="Zhong Z.M."/>
            <person name="Liu X."/>
            <person name="Yu X."/>
            <person name="Liu D.K."/>
            <person name="Tu X.D."/>
            <person name="Liu B."/>
            <person name="Hao Y."/>
            <person name="Liao X.Y."/>
            <person name="Jiang Y.T."/>
            <person name="Sun W.H."/>
            <person name="Chen J."/>
            <person name="Chen Y.Q."/>
            <person name="Ai Y."/>
            <person name="Zhai J.W."/>
            <person name="Wu S.S."/>
            <person name="Zhou Z."/>
            <person name="Hsiao Y.Y."/>
            <person name="Wu W.L."/>
            <person name="Chen Y.Y."/>
            <person name="Lin Y.F."/>
            <person name="Hsu J.L."/>
            <person name="Li C.Y."/>
            <person name="Wang Z.W."/>
            <person name="Zhao X."/>
            <person name="Zhong W.Y."/>
            <person name="Ma X.K."/>
            <person name="Ma L."/>
            <person name="Huang J."/>
            <person name="Chen G.Z."/>
            <person name="Huang M.Z."/>
            <person name="Huang L."/>
            <person name="Peng D.H."/>
            <person name="Luo Y.B."/>
            <person name="Zou S.Q."/>
            <person name="Chen S.P."/>
            <person name="Lan S."/>
            <person name="Tsai W.C."/>
            <person name="Van de Peer Y."/>
            <person name="Liu Z.J."/>
        </authorList>
    </citation>
    <scope>NUCLEOTIDE SEQUENCE [LARGE SCALE GENOMIC DNA]</scope>
    <source>
        <strain evidence="12">Lor287</strain>
    </source>
</reference>
<accession>A0AAP0BMH8</accession>
<evidence type="ECO:0000256" key="2">
    <source>
        <dbReference type="ARBA" id="ARBA00022723"/>
    </source>
</evidence>
<dbReference type="EC" id="1.8.1.8" evidence="1"/>
<dbReference type="InterPro" id="IPR004146">
    <property type="entry name" value="DC1"/>
</dbReference>
<dbReference type="PANTHER" id="PTHR13871">
    <property type="entry name" value="THIOREDOXIN"/>
    <property type="match status" value="1"/>
</dbReference>
<dbReference type="SUPFAM" id="SSF57889">
    <property type="entry name" value="Cysteine-rich domain"/>
    <property type="match status" value="1"/>
</dbReference>
<keyword evidence="2" id="KW-0479">Metal-binding</keyword>
<dbReference type="InterPro" id="IPR036249">
    <property type="entry name" value="Thioredoxin-like_sf"/>
</dbReference>
<dbReference type="InterPro" id="IPR002219">
    <property type="entry name" value="PKC_DAG/PE"/>
</dbReference>
<feature type="domain" description="Thioredoxin" evidence="11">
    <location>
        <begin position="32"/>
        <end position="197"/>
    </location>
</feature>
<keyword evidence="5" id="KW-0560">Oxidoreductase</keyword>
<keyword evidence="6" id="KW-0520">NAD</keyword>
<keyword evidence="4" id="KW-0862">Zinc</keyword>
<feature type="domain" description="Thioredoxin" evidence="11">
    <location>
        <begin position="201"/>
        <end position="352"/>
    </location>
</feature>
<keyword evidence="13" id="KW-1185">Reference proteome</keyword>
<dbReference type="InterPro" id="IPR013766">
    <property type="entry name" value="Thioredoxin_domain"/>
</dbReference>
<dbReference type="InterPro" id="IPR046349">
    <property type="entry name" value="C1-like_sf"/>
</dbReference>
<dbReference type="AlphaFoldDB" id="A0AAP0BMH8"/>
<evidence type="ECO:0000259" key="11">
    <source>
        <dbReference type="PROSITE" id="PS51352"/>
    </source>
</evidence>
<dbReference type="SUPFAM" id="SSF52833">
    <property type="entry name" value="Thioredoxin-like"/>
    <property type="match status" value="2"/>
</dbReference>
<protein>
    <recommendedName>
        <fullName evidence="1">protein-disulfide reductase</fullName>
        <ecNumber evidence="1">1.8.1.8</ecNumber>
    </recommendedName>
</protein>
<dbReference type="Gene3D" id="3.40.30.10">
    <property type="entry name" value="Glutaredoxin"/>
    <property type="match status" value="2"/>
</dbReference>
<comment type="caution">
    <text evidence="12">The sequence shown here is derived from an EMBL/GenBank/DDBJ whole genome shotgun (WGS) entry which is preliminary data.</text>
</comment>
<evidence type="ECO:0000256" key="4">
    <source>
        <dbReference type="ARBA" id="ARBA00022833"/>
    </source>
</evidence>
<evidence type="ECO:0000259" key="10">
    <source>
        <dbReference type="PROSITE" id="PS50081"/>
    </source>
</evidence>
<evidence type="ECO:0000313" key="12">
    <source>
        <dbReference type="EMBL" id="KAK8943173.1"/>
    </source>
</evidence>
<name>A0AAP0BMH8_9ASPA</name>
<feature type="domain" description="Phorbol-ester/DAG-type" evidence="10">
    <location>
        <begin position="371"/>
        <end position="418"/>
    </location>
</feature>
<dbReference type="PROSITE" id="PS50081">
    <property type="entry name" value="ZF_DAG_PE_2"/>
    <property type="match status" value="1"/>
</dbReference>
<comment type="catalytic activity">
    <reaction evidence="9">
        <text>[protein]-dithiol + NADP(+) = [protein]-disulfide + NADPH + H(+)</text>
        <dbReference type="Rhea" id="RHEA:18753"/>
        <dbReference type="Rhea" id="RHEA-COMP:10593"/>
        <dbReference type="Rhea" id="RHEA-COMP:10594"/>
        <dbReference type="ChEBI" id="CHEBI:15378"/>
        <dbReference type="ChEBI" id="CHEBI:29950"/>
        <dbReference type="ChEBI" id="CHEBI:50058"/>
        <dbReference type="ChEBI" id="CHEBI:57783"/>
        <dbReference type="ChEBI" id="CHEBI:58349"/>
        <dbReference type="EC" id="1.8.1.8"/>
    </reaction>
</comment>
<dbReference type="InterPro" id="IPR012336">
    <property type="entry name" value="Thioredoxin-like_fold"/>
</dbReference>
<gene>
    <name evidence="12" type="ORF">KSP39_PZI009391</name>
</gene>
<dbReference type="Pfam" id="PF03107">
    <property type="entry name" value="C1_2"/>
    <property type="match status" value="1"/>
</dbReference>
<evidence type="ECO:0000256" key="7">
    <source>
        <dbReference type="ARBA" id="ARBA00025782"/>
    </source>
</evidence>
<evidence type="ECO:0000313" key="13">
    <source>
        <dbReference type="Proteomes" id="UP001418222"/>
    </source>
</evidence>
<dbReference type="Proteomes" id="UP001418222">
    <property type="component" value="Unassembled WGS sequence"/>
</dbReference>
<dbReference type="GO" id="GO:0047134">
    <property type="term" value="F:protein-disulfide reductase [NAD(P)H] activity"/>
    <property type="evidence" value="ECO:0007669"/>
    <property type="project" value="UniProtKB-EC"/>
</dbReference>
<dbReference type="GO" id="GO:0046872">
    <property type="term" value="F:metal ion binding"/>
    <property type="evidence" value="ECO:0007669"/>
    <property type="project" value="UniProtKB-KW"/>
</dbReference>
<evidence type="ECO:0000256" key="1">
    <source>
        <dbReference type="ARBA" id="ARBA00012612"/>
    </source>
</evidence>
<evidence type="ECO:0000256" key="9">
    <source>
        <dbReference type="ARBA" id="ARBA00047804"/>
    </source>
</evidence>
<comment type="similarity">
    <text evidence="7">Belongs to the nucleoredoxin family.</text>
</comment>
<organism evidence="12 13">
    <name type="scientific">Platanthera zijinensis</name>
    <dbReference type="NCBI Taxonomy" id="2320716"/>
    <lineage>
        <taxon>Eukaryota</taxon>
        <taxon>Viridiplantae</taxon>
        <taxon>Streptophyta</taxon>
        <taxon>Embryophyta</taxon>
        <taxon>Tracheophyta</taxon>
        <taxon>Spermatophyta</taxon>
        <taxon>Magnoliopsida</taxon>
        <taxon>Liliopsida</taxon>
        <taxon>Asparagales</taxon>
        <taxon>Orchidaceae</taxon>
        <taxon>Orchidoideae</taxon>
        <taxon>Orchideae</taxon>
        <taxon>Orchidinae</taxon>
        <taxon>Platanthera</taxon>
    </lineage>
</organism>
<evidence type="ECO:0000256" key="5">
    <source>
        <dbReference type="ARBA" id="ARBA00023002"/>
    </source>
</evidence>
<comment type="catalytic activity">
    <reaction evidence="8">
        <text>[protein]-dithiol + NAD(+) = [protein]-disulfide + NADH + H(+)</text>
        <dbReference type="Rhea" id="RHEA:18749"/>
        <dbReference type="Rhea" id="RHEA-COMP:10593"/>
        <dbReference type="Rhea" id="RHEA-COMP:10594"/>
        <dbReference type="ChEBI" id="CHEBI:15378"/>
        <dbReference type="ChEBI" id="CHEBI:29950"/>
        <dbReference type="ChEBI" id="CHEBI:50058"/>
        <dbReference type="ChEBI" id="CHEBI:57540"/>
        <dbReference type="ChEBI" id="CHEBI:57945"/>
        <dbReference type="EC" id="1.8.1.8"/>
    </reaction>
</comment>
<dbReference type="PANTHER" id="PTHR13871:SF7">
    <property type="entry name" value="NUCLEOREDOXIN 2-RELATED"/>
    <property type="match status" value="1"/>
</dbReference>
<evidence type="ECO:0000256" key="8">
    <source>
        <dbReference type="ARBA" id="ARBA00047388"/>
    </source>
</evidence>
<proteinExistence type="inferred from homology"/>
<dbReference type="PROSITE" id="PS51352">
    <property type="entry name" value="THIOREDOXIN_2"/>
    <property type="match status" value="2"/>
</dbReference>
<keyword evidence="3" id="KW-0677">Repeat</keyword>